<dbReference type="SUPFAM" id="SSF55008">
    <property type="entry name" value="HMA, heavy metal-associated domain"/>
    <property type="match status" value="1"/>
</dbReference>
<dbReference type="EMBL" id="BRVP01000010">
    <property type="protein sequence ID" value="GLB52670.1"/>
    <property type="molecule type" value="Genomic_DNA"/>
</dbReference>
<dbReference type="InterPro" id="IPR036163">
    <property type="entry name" value="HMA_dom_sf"/>
</dbReference>
<dbReference type="GO" id="GO:0046872">
    <property type="term" value="F:metal ion binding"/>
    <property type="evidence" value="ECO:0007669"/>
    <property type="project" value="UniProtKB-KW"/>
</dbReference>
<keyword evidence="4" id="KW-1185">Reference proteome</keyword>
<evidence type="ECO:0000259" key="2">
    <source>
        <dbReference type="PROSITE" id="PS50846"/>
    </source>
</evidence>
<sequence length="149" mass="16143">MLLLSVSFTSCNSQTKEVTAAKETKVLAANFETTEFNIDGMMCPTGCAANIEKKLNTLEGVKHAKVDFENKKAEVSFDSTKLSLEAIATTVTTIGDGHMYKVYNMAKTEKTAKGGCTEKCSAEKKANCSEEKKANCTPEMKQGCCAKKM</sequence>
<evidence type="ECO:0000256" key="1">
    <source>
        <dbReference type="ARBA" id="ARBA00022723"/>
    </source>
</evidence>
<dbReference type="Pfam" id="PF00403">
    <property type="entry name" value="HMA"/>
    <property type="match status" value="1"/>
</dbReference>
<dbReference type="CDD" id="cd00371">
    <property type="entry name" value="HMA"/>
    <property type="match status" value="1"/>
</dbReference>
<name>A0A9W6ETW4_9FLAO</name>
<evidence type="ECO:0000313" key="4">
    <source>
        <dbReference type="Proteomes" id="UP001143545"/>
    </source>
</evidence>
<dbReference type="FunFam" id="3.30.70.100:FF:000001">
    <property type="entry name" value="ATPase copper transporting beta"/>
    <property type="match status" value="1"/>
</dbReference>
<reference evidence="3" key="1">
    <citation type="submission" date="2022-07" db="EMBL/GenBank/DDBJ databases">
        <title>Taxonomy of Novel Oxalotrophic and Methylotrophic Bacteria.</title>
        <authorList>
            <person name="Sahin N."/>
            <person name="Tani A."/>
        </authorList>
    </citation>
    <scope>NUCLEOTIDE SEQUENCE</scope>
    <source>
        <strain evidence="3">AM327</strain>
    </source>
</reference>
<dbReference type="Gene3D" id="3.30.70.100">
    <property type="match status" value="1"/>
</dbReference>
<evidence type="ECO:0000313" key="3">
    <source>
        <dbReference type="EMBL" id="GLB52670.1"/>
    </source>
</evidence>
<dbReference type="InterPro" id="IPR006121">
    <property type="entry name" value="HMA_dom"/>
</dbReference>
<feature type="domain" description="HMA" evidence="2">
    <location>
        <begin position="32"/>
        <end position="99"/>
    </location>
</feature>
<dbReference type="AlphaFoldDB" id="A0A9W6ETW4"/>
<accession>A0A9W6ETW4</accession>
<dbReference type="Proteomes" id="UP001143545">
    <property type="component" value="Unassembled WGS sequence"/>
</dbReference>
<dbReference type="PROSITE" id="PS50846">
    <property type="entry name" value="HMA_2"/>
    <property type="match status" value="1"/>
</dbReference>
<comment type="caution">
    <text evidence="3">The sequence shown here is derived from an EMBL/GenBank/DDBJ whole genome shotgun (WGS) entry which is preliminary data.</text>
</comment>
<organism evidence="3 4">
    <name type="scientific">Neptunitalea chrysea</name>
    <dbReference type="NCBI Taxonomy" id="1647581"/>
    <lineage>
        <taxon>Bacteria</taxon>
        <taxon>Pseudomonadati</taxon>
        <taxon>Bacteroidota</taxon>
        <taxon>Flavobacteriia</taxon>
        <taxon>Flavobacteriales</taxon>
        <taxon>Flavobacteriaceae</taxon>
        <taxon>Neptunitalea</taxon>
    </lineage>
</organism>
<proteinExistence type="predicted"/>
<keyword evidence="1" id="KW-0479">Metal-binding</keyword>
<gene>
    <name evidence="3" type="ORF">NBRC110019_17100</name>
</gene>
<protein>
    <recommendedName>
        <fullName evidence="2">HMA domain-containing protein</fullName>
    </recommendedName>
</protein>